<comment type="subcellular location">
    <subcellularLocation>
        <location evidence="1">Cell membrane</location>
        <topology evidence="1">Multi-pass membrane protein</topology>
    </subcellularLocation>
</comment>
<organism evidence="8 9">
    <name type="scientific">Pseudovibrio exalbescens</name>
    <dbReference type="NCBI Taxonomy" id="197461"/>
    <lineage>
        <taxon>Bacteria</taxon>
        <taxon>Pseudomonadati</taxon>
        <taxon>Pseudomonadota</taxon>
        <taxon>Alphaproteobacteria</taxon>
        <taxon>Hyphomicrobiales</taxon>
        <taxon>Stappiaceae</taxon>
        <taxon>Pseudovibrio</taxon>
    </lineage>
</organism>
<dbReference type="InterPro" id="IPR018461">
    <property type="entry name" value="Na/H_Antiport_NhaC-like_C"/>
</dbReference>
<feature type="transmembrane region" description="Helical" evidence="6">
    <location>
        <begin position="73"/>
        <end position="95"/>
    </location>
</feature>
<dbReference type="Proteomes" id="UP000185783">
    <property type="component" value="Unassembled WGS sequence"/>
</dbReference>
<name>A0A1U7JCV4_9HYPH</name>
<protein>
    <submittedName>
        <fullName evidence="8">Na+/H+ antiporter</fullName>
    </submittedName>
</protein>
<evidence type="ECO:0000256" key="6">
    <source>
        <dbReference type="SAM" id="Phobius"/>
    </source>
</evidence>
<dbReference type="AlphaFoldDB" id="A0A1U7JCV4"/>
<proteinExistence type="predicted"/>
<gene>
    <name evidence="8" type="ORF">A3843_17890</name>
</gene>
<keyword evidence="3 6" id="KW-0812">Transmembrane</keyword>
<dbReference type="GO" id="GO:0005886">
    <property type="term" value="C:plasma membrane"/>
    <property type="evidence" value="ECO:0007669"/>
    <property type="project" value="UniProtKB-SubCell"/>
</dbReference>
<dbReference type="EMBL" id="LVVZ01000041">
    <property type="protein sequence ID" value="OKL42535.1"/>
    <property type="molecule type" value="Genomic_DNA"/>
</dbReference>
<feature type="transmembrane region" description="Helical" evidence="6">
    <location>
        <begin position="174"/>
        <end position="192"/>
    </location>
</feature>
<feature type="transmembrane region" description="Helical" evidence="6">
    <location>
        <begin position="30"/>
        <end position="53"/>
    </location>
</feature>
<keyword evidence="9" id="KW-1185">Reference proteome</keyword>
<dbReference type="PANTHER" id="PTHR43478:SF1">
    <property type="entry name" value="NA+_H+ ANTIPORTER NHAC-LIKE C-TERMINAL DOMAIN-CONTAINING PROTEIN"/>
    <property type="match status" value="1"/>
</dbReference>
<feature type="domain" description="Na+/H+ antiporter NhaC-like C-terminal" evidence="7">
    <location>
        <begin position="165"/>
        <end position="490"/>
    </location>
</feature>
<evidence type="ECO:0000256" key="4">
    <source>
        <dbReference type="ARBA" id="ARBA00022989"/>
    </source>
</evidence>
<evidence type="ECO:0000313" key="9">
    <source>
        <dbReference type="Proteomes" id="UP000185783"/>
    </source>
</evidence>
<dbReference type="STRING" id="197461.A3843_17890"/>
<evidence type="ECO:0000256" key="2">
    <source>
        <dbReference type="ARBA" id="ARBA00022475"/>
    </source>
</evidence>
<feature type="transmembrane region" description="Helical" evidence="6">
    <location>
        <begin position="204"/>
        <end position="223"/>
    </location>
</feature>
<keyword evidence="4 6" id="KW-1133">Transmembrane helix</keyword>
<reference evidence="8 9" key="1">
    <citation type="submission" date="2016-03" db="EMBL/GenBank/DDBJ databases">
        <title>Genome sequence of Nesiotobacter sp. nov., a moderately halophilic alphaproteobacterium isolated from the Yellow Sea, China.</title>
        <authorList>
            <person name="Zhang G."/>
            <person name="Zhang R."/>
        </authorList>
    </citation>
    <scope>NUCLEOTIDE SEQUENCE [LARGE SCALE GENOMIC DNA]</scope>
    <source>
        <strain evidence="8 9">WB1-6</strain>
    </source>
</reference>
<evidence type="ECO:0000256" key="3">
    <source>
        <dbReference type="ARBA" id="ARBA00022692"/>
    </source>
</evidence>
<feature type="transmembrane region" description="Helical" evidence="6">
    <location>
        <begin position="495"/>
        <end position="516"/>
    </location>
</feature>
<dbReference type="Pfam" id="PF03553">
    <property type="entry name" value="Na_H_antiporter"/>
    <property type="match status" value="1"/>
</dbReference>
<evidence type="ECO:0000259" key="7">
    <source>
        <dbReference type="Pfam" id="PF03553"/>
    </source>
</evidence>
<sequence length="528" mass="54865">MALISYADSALSILPPLVAISLAIVTRKVLLSLGVGILIGIMMLTGFSLSGTVSEVMTRVTGLVWDGESLQSWNLNTIGFLLSMGILMALISVSGGTRALAQWARGRIKSARDAKLMTIMLGLVIFIDDYFNALLVGNVSRPVTDHHRVSREKLAYCIDTTSAPVCVVSPISTWGAYIMSLLAGILVTYEVTGESALSAFVTMIPFNYYALVAFSLLICVAVMRLDFGPMATAEERAQRGDLWDAGKGVPPGEEVGLPEAKGGHFLNFAAPVVLLVLLVTSLMLYSGAAALAESGTAFTLIGALENADGSWAMVTSGVITTALTAVVMLGQGVAPSLLGKAFIKGVQSMLPAVYILLMAWTIAGVISDIETGKYLAGLADGVLSPAFVPVIVFLLAAAAAFSTGTSYGTFAIMLPIAANMAISLEPAILMPSMAAVLAGGVFGDHCSPISDTTILSSTGSGCHHIDHVATQLPYALLAALISACSYIMLGLTESLWLGLATAALGLVIAVFVLRAVSRSADQESAATS</sequence>
<evidence type="ECO:0000313" key="8">
    <source>
        <dbReference type="EMBL" id="OKL42535.1"/>
    </source>
</evidence>
<evidence type="ECO:0000256" key="1">
    <source>
        <dbReference type="ARBA" id="ARBA00004651"/>
    </source>
</evidence>
<evidence type="ECO:0000256" key="5">
    <source>
        <dbReference type="ARBA" id="ARBA00023136"/>
    </source>
</evidence>
<feature type="transmembrane region" description="Helical" evidence="6">
    <location>
        <begin position="6"/>
        <end position="25"/>
    </location>
</feature>
<accession>A0A1U7JCV4</accession>
<keyword evidence="5 6" id="KW-0472">Membrane</keyword>
<feature type="transmembrane region" description="Helical" evidence="6">
    <location>
        <begin position="349"/>
        <end position="369"/>
    </location>
</feature>
<feature type="transmembrane region" description="Helical" evidence="6">
    <location>
        <begin position="381"/>
        <end position="401"/>
    </location>
</feature>
<comment type="caution">
    <text evidence="8">The sequence shown here is derived from an EMBL/GenBank/DDBJ whole genome shotgun (WGS) entry which is preliminary data.</text>
</comment>
<dbReference type="RefSeq" id="WP_028482566.1">
    <property type="nucleotide sequence ID" value="NZ_LVVZ01000041.1"/>
</dbReference>
<feature type="transmembrane region" description="Helical" evidence="6">
    <location>
        <begin position="472"/>
        <end position="489"/>
    </location>
</feature>
<dbReference type="PANTHER" id="PTHR43478">
    <property type="entry name" value="NA+/H+ ANTIPORTER-RELATED"/>
    <property type="match status" value="1"/>
</dbReference>
<keyword evidence="2" id="KW-1003">Cell membrane</keyword>
<feature type="transmembrane region" description="Helical" evidence="6">
    <location>
        <begin position="311"/>
        <end position="329"/>
    </location>
</feature>
<feature type="transmembrane region" description="Helical" evidence="6">
    <location>
        <begin position="268"/>
        <end position="291"/>
    </location>
</feature>